<dbReference type="PANTHER" id="PTHR24252:SF7">
    <property type="entry name" value="HYALIN"/>
    <property type="match status" value="1"/>
</dbReference>
<feature type="domain" description="Peptidase S1" evidence="4">
    <location>
        <begin position="33"/>
        <end position="266"/>
    </location>
</feature>
<dbReference type="InterPro" id="IPR001254">
    <property type="entry name" value="Trypsin_dom"/>
</dbReference>
<dbReference type="EMBL" id="FOKO01000002">
    <property type="protein sequence ID" value="SFC25239.1"/>
    <property type="molecule type" value="Genomic_DNA"/>
</dbReference>
<gene>
    <name evidence="5" type="ORF">AWR26_11000</name>
    <name evidence="6" type="ORF">SAMN05216286_2072</name>
</gene>
<evidence type="ECO:0000256" key="2">
    <source>
        <dbReference type="RuleBase" id="RU363034"/>
    </source>
</evidence>
<dbReference type="PRINTS" id="PR00722">
    <property type="entry name" value="CHYMOTRYPSIN"/>
</dbReference>
<dbReference type="InterPro" id="IPR043504">
    <property type="entry name" value="Peptidase_S1_PA_chymotrypsin"/>
</dbReference>
<keyword evidence="2" id="KW-0378">Hydrolase</keyword>
<dbReference type="SMART" id="SM00020">
    <property type="entry name" value="Tryp_SPc"/>
    <property type="match status" value="1"/>
</dbReference>
<keyword evidence="3" id="KW-0732">Signal</keyword>
<name>A0AA94H381_9ENTR</name>
<dbReference type="GO" id="GO:0004252">
    <property type="term" value="F:serine-type endopeptidase activity"/>
    <property type="evidence" value="ECO:0007669"/>
    <property type="project" value="InterPro"/>
</dbReference>
<dbReference type="InterPro" id="IPR033116">
    <property type="entry name" value="TRYPSIN_SER"/>
</dbReference>
<reference evidence="6 8" key="1">
    <citation type="submission" date="2016-10" db="EMBL/GenBank/DDBJ databases">
        <authorList>
            <person name="Varghese N."/>
            <person name="Submissions S."/>
        </authorList>
    </citation>
    <scope>NUCLEOTIDE SEQUENCE [LARGE SCALE GENOMIC DNA]</scope>
    <source>
        <strain evidence="6 8">CGMCC 1.7012</strain>
    </source>
</reference>
<evidence type="ECO:0000256" key="1">
    <source>
        <dbReference type="ARBA" id="ARBA00023157"/>
    </source>
</evidence>
<dbReference type="AlphaFoldDB" id="A0AA94H381"/>
<dbReference type="Gene3D" id="2.40.10.10">
    <property type="entry name" value="Trypsin-like serine proteases"/>
    <property type="match status" value="1"/>
</dbReference>
<keyword evidence="1" id="KW-1015">Disulfide bond</keyword>
<evidence type="ECO:0000313" key="7">
    <source>
        <dbReference type="Proteomes" id="UP000078227"/>
    </source>
</evidence>
<evidence type="ECO:0000259" key="4">
    <source>
        <dbReference type="PROSITE" id="PS50240"/>
    </source>
</evidence>
<dbReference type="RefSeq" id="WP_064565826.1">
    <property type="nucleotide sequence ID" value="NZ_CP014007.2"/>
</dbReference>
<dbReference type="CDD" id="cd00190">
    <property type="entry name" value="Tryp_SPc"/>
    <property type="match status" value="1"/>
</dbReference>
<organism evidence="6 8">
    <name type="scientific">Kosakonia oryzae</name>
    <dbReference type="NCBI Taxonomy" id="497725"/>
    <lineage>
        <taxon>Bacteria</taxon>
        <taxon>Pseudomonadati</taxon>
        <taxon>Pseudomonadota</taxon>
        <taxon>Gammaproteobacteria</taxon>
        <taxon>Enterobacterales</taxon>
        <taxon>Enterobacteriaceae</taxon>
        <taxon>Kosakonia</taxon>
    </lineage>
</organism>
<accession>A0AA94H381</accession>
<sequence length="267" mass="27702">MKAKLIAAALAAAFIVPMATMQTAAASEAAARIVNGSTAIAGEFPDFITISKGTTVAGHVCGGVLVNSRWAVTAAHCVSHFDTSTASIMVGMESYTPLVKKDQVSIEKVIVHPDYDTTTLGGTAKNDLALIKLSRAANSSNFATLAGLNPEQDPPAALTNIPLTAVGFGDNENGVRPNVLNKKTMVALPDKMCTDVPAGYPATNQDPDFHVCAGSGTAGGDSGGPLYADYNGKRYVVGLVSRSLIAPAEQFTRVSKFAEWIKATAVE</sequence>
<dbReference type="Proteomes" id="UP000182314">
    <property type="component" value="Unassembled WGS sequence"/>
</dbReference>
<dbReference type="PROSITE" id="PS50240">
    <property type="entry name" value="TRYPSIN_DOM"/>
    <property type="match status" value="1"/>
</dbReference>
<reference evidence="5 7" key="2">
    <citation type="submission" date="2021-03" db="EMBL/GenBank/DDBJ databases">
        <authorList>
            <person name="Li Y."/>
            <person name="Li S."/>
            <person name="Chen M."/>
            <person name="Peng G."/>
            <person name="Tan Z."/>
            <person name="An Q."/>
        </authorList>
    </citation>
    <scope>NUCLEOTIDE SEQUENCE [LARGE SCALE GENOMIC DNA]</scope>
    <source>
        <strain evidence="5 7">Ola 51</strain>
    </source>
</reference>
<dbReference type="EMBL" id="CP014007">
    <property type="protein sequence ID" value="ANI82656.1"/>
    <property type="molecule type" value="Genomic_DNA"/>
</dbReference>
<evidence type="ECO:0000313" key="5">
    <source>
        <dbReference type="EMBL" id="ANI82656.1"/>
    </source>
</evidence>
<evidence type="ECO:0000256" key="3">
    <source>
        <dbReference type="SAM" id="SignalP"/>
    </source>
</evidence>
<feature type="chain" id="PRO_5041723638" evidence="3">
    <location>
        <begin position="27"/>
        <end position="267"/>
    </location>
</feature>
<keyword evidence="2" id="KW-0720">Serine protease</keyword>
<dbReference type="PROSITE" id="PS00135">
    <property type="entry name" value="TRYPSIN_SER"/>
    <property type="match status" value="1"/>
</dbReference>
<dbReference type="FunFam" id="2.40.10.10:FF:000068">
    <property type="entry name" value="transmembrane protease serine 2"/>
    <property type="match status" value="1"/>
</dbReference>
<dbReference type="InterPro" id="IPR001314">
    <property type="entry name" value="Peptidase_S1A"/>
</dbReference>
<dbReference type="SUPFAM" id="SSF50494">
    <property type="entry name" value="Trypsin-like serine proteases"/>
    <property type="match status" value="1"/>
</dbReference>
<dbReference type="InterPro" id="IPR009003">
    <property type="entry name" value="Peptidase_S1_PA"/>
</dbReference>
<evidence type="ECO:0000313" key="6">
    <source>
        <dbReference type="EMBL" id="SFC25239.1"/>
    </source>
</evidence>
<dbReference type="InterPro" id="IPR018114">
    <property type="entry name" value="TRYPSIN_HIS"/>
</dbReference>
<dbReference type="Pfam" id="PF00089">
    <property type="entry name" value="Trypsin"/>
    <property type="match status" value="1"/>
</dbReference>
<evidence type="ECO:0000313" key="8">
    <source>
        <dbReference type="Proteomes" id="UP000182314"/>
    </source>
</evidence>
<keyword evidence="7" id="KW-1185">Reference proteome</keyword>
<feature type="signal peptide" evidence="3">
    <location>
        <begin position="1"/>
        <end position="26"/>
    </location>
</feature>
<dbReference type="GO" id="GO:0006508">
    <property type="term" value="P:proteolysis"/>
    <property type="evidence" value="ECO:0007669"/>
    <property type="project" value="UniProtKB-KW"/>
</dbReference>
<dbReference type="Proteomes" id="UP000078227">
    <property type="component" value="Chromosome"/>
</dbReference>
<dbReference type="PANTHER" id="PTHR24252">
    <property type="entry name" value="ACROSIN-RELATED"/>
    <property type="match status" value="1"/>
</dbReference>
<keyword evidence="6" id="KW-0401">Integrin</keyword>
<keyword evidence="2 5" id="KW-0645">Protease</keyword>
<dbReference type="GO" id="GO:0007229">
    <property type="term" value="P:integrin-mediated signaling pathway"/>
    <property type="evidence" value="ECO:0007669"/>
    <property type="project" value="UniProtKB-KW"/>
</dbReference>
<dbReference type="KEGG" id="kor:AWR26_11000"/>
<protein>
    <submittedName>
        <fullName evidence="6">Integrin beta 3</fullName>
    </submittedName>
    <submittedName>
        <fullName evidence="5">Serine protease</fullName>
    </submittedName>
</protein>
<proteinExistence type="predicted"/>
<dbReference type="PROSITE" id="PS00134">
    <property type="entry name" value="TRYPSIN_HIS"/>
    <property type="match status" value="1"/>
</dbReference>